<dbReference type="AlphaFoldDB" id="A0AAD4RDL1"/>
<dbReference type="GO" id="GO:0005737">
    <property type="term" value="C:cytoplasm"/>
    <property type="evidence" value="ECO:0007669"/>
    <property type="project" value="UniProtKB-SubCell"/>
</dbReference>
<evidence type="ECO:0000256" key="1">
    <source>
        <dbReference type="ARBA" id="ARBA00004496"/>
    </source>
</evidence>
<protein>
    <recommendedName>
        <fullName evidence="3">Nuclear migration protein nudC</fullName>
    </recommendedName>
    <alternativeName>
        <fullName evidence="6">Nuclear distribution protein C homolog</fullName>
    </alternativeName>
</protein>
<dbReference type="PANTHER" id="PTHR12356">
    <property type="entry name" value="NUCLEAR MOVEMENT PROTEIN NUDC"/>
    <property type="match status" value="1"/>
</dbReference>
<evidence type="ECO:0000313" key="10">
    <source>
        <dbReference type="Proteomes" id="UP001201812"/>
    </source>
</evidence>
<evidence type="ECO:0000256" key="4">
    <source>
        <dbReference type="ARBA" id="ARBA00022490"/>
    </source>
</evidence>
<evidence type="ECO:0000256" key="5">
    <source>
        <dbReference type="ARBA" id="ARBA00022553"/>
    </source>
</evidence>
<dbReference type="InterPro" id="IPR008978">
    <property type="entry name" value="HSP20-like_chaperone"/>
</dbReference>
<dbReference type="PANTHER" id="PTHR12356:SF3">
    <property type="entry name" value="NUCLEAR MIGRATION PROTEIN NUDC"/>
    <property type="match status" value="1"/>
</dbReference>
<keyword evidence="5" id="KW-0597">Phosphoprotein</keyword>
<name>A0AAD4RDL1_9BILA</name>
<accession>A0AAD4RDL1</accession>
<dbReference type="Pfam" id="PF14050">
    <property type="entry name" value="Nudc_N"/>
    <property type="match status" value="1"/>
</dbReference>
<evidence type="ECO:0000259" key="8">
    <source>
        <dbReference type="PROSITE" id="PS51203"/>
    </source>
</evidence>
<gene>
    <name evidence="9" type="ORF">DdX_00969</name>
</gene>
<organism evidence="9 10">
    <name type="scientific">Ditylenchus destructor</name>
    <dbReference type="NCBI Taxonomy" id="166010"/>
    <lineage>
        <taxon>Eukaryota</taxon>
        <taxon>Metazoa</taxon>
        <taxon>Ecdysozoa</taxon>
        <taxon>Nematoda</taxon>
        <taxon>Chromadorea</taxon>
        <taxon>Rhabditida</taxon>
        <taxon>Tylenchina</taxon>
        <taxon>Tylenchomorpha</taxon>
        <taxon>Sphaerularioidea</taxon>
        <taxon>Anguinidae</taxon>
        <taxon>Anguininae</taxon>
        <taxon>Ditylenchus</taxon>
    </lineage>
</organism>
<dbReference type="Proteomes" id="UP001201812">
    <property type="component" value="Unassembled WGS sequence"/>
</dbReference>
<keyword evidence="10" id="KW-1185">Reference proteome</keyword>
<feature type="domain" description="CS" evidence="8">
    <location>
        <begin position="184"/>
        <end position="276"/>
    </location>
</feature>
<dbReference type="InterPro" id="IPR025934">
    <property type="entry name" value="NudC_N_dom"/>
</dbReference>
<dbReference type="EMBL" id="JAKKPZ010000001">
    <property type="protein sequence ID" value="KAI1728766.1"/>
    <property type="molecule type" value="Genomic_DNA"/>
</dbReference>
<dbReference type="FunFam" id="2.60.40.790:FF:000001">
    <property type="entry name" value="Nuclear migration protein nudC"/>
    <property type="match status" value="1"/>
</dbReference>
<comment type="caution">
    <text evidence="9">The sequence shown here is derived from an EMBL/GenBank/DDBJ whole genome shotgun (WGS) entry which is preliminary data.</text>
</comment>
<evidence type="ECO:0000256" key="2">
    <source>
        <dbReference type="ARBA" id="ARBA00010513"/>
    </source>
</evidence>
<dbReference type="Gene3D" id="2.60.40.790">
    <property type="match status" value="1"/>
</dbReference>
<dbReference type="CDD" id="cd06492">
    <property type="entry name" value="p23_mNUDC_like"/>
    <property type="match status" value="1"/>
</dbReference>
<reference evidence="9" key="1">
    <citation type="submission" date="2022-01" db="EMBL/GenBank/DDBJ databases">
        <title>Genome Sequence Resource for Two Populations of Ditylenchus destructor, the Migratory Endoparasitic Phytonematode.</title>
        <authorList>
            <person name="Zhang H."/>
            <person name="Lin R."/>
            <person name="Xie B."/>
        </authorList>
    </citation>
    <scope>NUCLEOTIDE SEQUENCE</scope>
    <source>
        <strain evidence="9">BazhouSP</strain>
    </source>
</reference>
<evidence type="ECO:0000256" key="6">
    <source>
        <dbReference type="ARBA" id="ARBA00030427"/>
    </source>
</evidence>
<evidence type="ECO:0000313" key="9">
    <source>
        <dbReference type="EMBL" id="KAI1728766.1"/>
    </source>
</evidence>
<comment type="similarity">
    <text evidence="2">Belongs to the nudC family.</text>
</comment>
<dbReference type="SUPFAM" id="SSF49764">
    <property type="entry name" value="HSP20-like chaperones"/>
    <property type="match status" value="1"/>
</dbReference>
<keyword evidence="4" id="KW-0963">Cytoplasm</keyword>
<dbReference type="PROSITE" id="PS51203">
    <property type="entry name" value="CS"/>
    <property type="match status" value="1"/>
</dbReference>
<evidence type="ECO:0000256" key="7">
    <source>
        <dbReference type="SAM" id="MobiDB-lite"/>
    </source>
</evidence>
<dbReference type="InterPro" id="IPR007052">
    <property type="entry name" value="CS_dom"/>
</dbReference>
<feature type="compositionally biased region" description="Polar residues" evidence="7">
    <location>
        <begin position="141"/>
        <end position="158"/>
    </location>
</feature>
<comment type="subcellular location">
    <subcellularLocation>
        <location evidence="1">Cytoplasm</location>
    </subcellularLocation>
</comment>
<sequence length="349" mass="39647">MKHLFLNCISAYPPHRNVDLIMSKEERIDGVLLSLAGSLEGGVPELFDCLFSFLSRKTDFFTGASREMSEKIVMDAFNKYAETAQQEADVKRKRKEAEEKKLAERRAAQKAKEEVEFTRIKELTDEEAAELEKKKNAAETVSSKPQANEHATTSQGNVVKQAGEDEDENDENKGKLPPNIGNGCDLDNYSWTQTLGEVDLRVPFEGIGFPLKSKDLVVDISKHHLKVGLKGKPPVIDGELREQIKVESATWVIEDKKAVVISLEKVNQMEWWNKLLTTDPEINTQKVQPENSKLSDLDGETRSMVEKMMFDQRQKELGLPTSEEKKKQDILKKFMEQHPEMDFSQAKFS</sequence>
<dbReference type="Pfam" id="PF04969">
    <property type="entry name" value="CS"/>
    <property type="match status" value="1"/>
</dbReference>
<feature type="region of interest" description="Disordered" evidence="7">
    <location>
        <begin position="128"/>
        <end position="183"/>
    </location>
</feature>
<dbReference type="GO" id="GO:0006457">
    <property type="term" value="P:protein folding"/>
    <property type="evidence" value="ECO:0007669"/>
    <property type="project" value="TreeGrafter"/>
</dbReference>
<evidence type="ECO:0000256" key="3">
    <source>
        <dbReference type="ARBA" id="ARBA00017641"/>
    </source>
</evidence>
<dbReference type="InterPro" id="IPR037898">
    <property type="entry name" value="NudC_fam"/>
</dbReference>
<dbReference type="GO" id="GO:0051082">
    <property type="term" value="F:unfolded protein binding"/>
    <property type="evidence" value="ECO:0007669"/>
    <property type="project" value="TreeGrafter"/>
</dbReference>
<proteinExistence type="inferred from homology"/>